<name>A0A6J6UFN4_9ZZZZ</name>
<protein>
    <submittedName>
        <fullName evidence="2">Unannotated protein</fullName>
    </submittedName>
</protein>
<evidence type="ECO:0000256" key="1">
    <source>
        <dbReference type="SAM" id="MobiDB-lite"/>
    </source>
</evidence>
<feature type="compositionally biased region" description="Basic and acidic residues" evidence="1">
    <location>
        <begin position="1"/>
        <end position="13"/>
    </location>
</feature>
<gene>
    <name evidence="2" type="ORF">UFOPK2786_01681</name>
</gene>
<reference evidence="2" key="1">
    <citation type="submission" date="2020-05" db="EMBL/GenBank/DDBJ databases">
        <authorList>
            <person name="Chiriac C."/>
            <person name="Salcher M."/>
            <person name="Ghai R."/>
            <person name="Kavagutti S V."/>
        </authorList>
    </citation>
    <scope>NUCLEOTIDE SEQUENCE</scope>
</reference>
<evidence type="ECO:0000313" key="2">
    <source>
        <dbReference type="EMBL" id="CAB4758135.1"/>
    </source>
</evidence>
<proteinExistence type="predicted"/>
<dbReference type="AlphaFoldDB" id="A0A6J6UFN4"/>
<dbReference type="EMBL" id="CAEZYW010000320">
    <property type="protein sequence ID" value="CAB4758135.1"/>
    <property type="molecule type" value="Genomic_DNA"/>
</dbReference>
<organism evidence="2">
    <name type="scientific">freshwater metagenome</name>
    <dbReference type="NCBI Taxonomy" id="449393"/>
    <lineage>
        <taxon>unclassified sequences</taxon>
        <taxon>metagenomes</taxon>
        <taxon>ecological metagenomes</taxon>
    </lineage>
</organism>
<feature type="region of interest" description="Disordered" evidence="1">
    <location>
        <begin position="1"/>
        <end position="57"/>
    </location>
</feature>
<accession>A0A6J6UFN4</accession>
<sequence>MEHPKSIGDRAGDRLAVGVEGLLRHPPTTPGGAKAQQVSVRAAEQRALQGDPQVELT</sequence>